<sequence length="169" mass="19263">MTCYLSKDDWHSYYKKSLDRQKLDEMSSHLAQCSECQNALWQIQETAELLARGKINFDPPPDLKLNIMKTITKSGYQADSNKEPTQKETASSYHIELRNWGFSMMAAGFLLFALNLSSLSPNLLNTQVAQLDSGFNKQIILPFTKMNQLAHTLLIKIDTLTDNQNKSNQ</sequence>
<accession>A0A0J1ILH1</accession>
<protein>
    <recommendedName>
        <fullName evidence="3">Zinc-finger domain-containing protein</fullName>
    </recommendedName>
</protein>
<dbReference type="AlphaFoldDB" id="A0A0J1ILH1"/>
<gene>
    <name evidence="1" type="ORF">DEAC_c26530</name>
</gene>
<dbReference type="Gene3D" id="1.10.10.1320">
    <property type="entry name" value="Anti-sigma factor, zinc-finger domain"/>
    <property type="match status" value="1"/>
</dbReference>
<dbReference type="PATRIC" id="fig|476652.3.peg.2777"/>
<proteinExistence type="predicted"/>
<evidence type="ECO:0000313" key="1">
    <source>
        <dbReference type="EMBL" id="KLU65516.1"/>
    </source>
</evidence>
<name>A0A0J1ILH1_9FIRM</name>
<dbReference type="STRING" id="476652.DEAC_c26530"/>
<dbReference type="EMBL" id="LDZY01000008">
    <property type="protein sequence ID" value="KLU65516.1"/>
    <property type="molecule type" value="Genomic_DNA"/>
</dbReference>
<reference evidence="1 2" key="1">
    <citation type="submission" date="2015-06" db="EMBL/GenBank/DDBJ databases">
        <title>Draft genome of the moderately acidophilic sulfate reducer Candidatus Desulfosporosinus acididurans strain M1.</title>
        <authorList>
            <person name="Poehlein A."/>
            <person name="Petzsch P."/>
            <person name="Johnson B.D."/>
            <person name="Schloemann M."/>
            <person name="Daniel R."/>
            <person name="Muehling M."/>
        </authorList>
    </citation>
    <scope>NUCLEOTIDE SEQUENCE [LARGE SCALE GENOMIC DNA]</scope>
    <source>
        <strain evidence="1 2">M1</strain>
    </source>
</reference>
<comment type="caution">
    <text evidence="1">The sequence shown here is derived from an EMBL/GenBank/DDBJ whole genome shotgun (WGS) entry which is preliminary data.</text>
</comment>
<keyword evidence="2" id="KW-1185">Reference proteome</keyword>
<dbReference type="Proteomes" id="UP000036356">
    <property type="component" value="Unassembled WGS sequence"/>
</dbReference>
<dbReference type="RefSeq" id="WP_047810478.1">
    <property type="nucleotide sequence ID" value="NZ_LDZY01000008.1"/>
</dbReference>
<evidence type="ECO:0000313" key="2">
    <source>
        <dbReference type="Proteomes" id="UP000036356"/>
    </source>
</evidence>
<dbReference type="InterPro" id="IPR041916">
    <property type="entry name" value="Anti_sigma_zinc_sf"/>
</dbReference>
<evidence type="ECO:0008006" key="3">
    <source>
        <dbReference type="Google" id="ProtNLM"/>
    </source>
</evidence>
<organism evidence="1 2">
    <name type="scientific">Desulfosporosinus acididurans</name>
    <dbReference type="NCBI Taxonomy" id="476652"/>
    <lineage>
        <taxon>Bacteria</taxon>
        <taxon>Bacillati</taxon>
        <taxon>Bacillota</taxon>
        <taxon>Clostridia</taxon>
        <taxon>Eubacteriales</taxon>
        <taxon>Desulfitobacteriaceae</taxon>
        <taxon>Desulfosporosinus</taxon>
    </lineage>
</organism>